<comment type="similarity">
    <text evidence="1">Belongs to the acetyl-CoA hydrolase/transferase family.</text>
</comment>
<evidence type="ECO:0000313" key="6">
    <source>
        <dbReference type="Proteomes" id="UP000184334"/>
    </source>
</evidence>
<dbReference type="Gene3D" id="3.30.750.70">
    <property type="entry name" value="4-hydroxybutyrate coenzyme like domains"/>
    <property type="match status" value="1"/>
</dbReference>
<keyword evidence="5" id="KW-0378">Hydrolase</keyword>
<evidence type="ECO:0000256" key="1">
    <source>
        <dbReference type="ARBA" id="ARBA00009632"/>
    </source>
</evidence>
<feature type="domain" description="Acetyl-CoA hydrolase/transferase C-terminal" evidence="4">
    <location>
        <begin position="278"/>
        <end position="431"/>
    </location>
</feature>
<dbReference type="AlphaFoldDB" id="A0A1M4XB08"/>
<dbReference type="InterPro" id="IPR026888">
    <property type="entry name" value="AcetylCoA_hyd_C"/>
</dbReference>
<proteinExistence type="inferred from homology"/>
<evidence type="ECO:0000259" key="3">
    <source>
        <dbReference type="Pfam" id="PF02550"/>
    </source>
</evidence>
<accession>A0A1M4XB08</accession>
<name>A0A1M4XB08_MARH1</name>
<dbReference type="Gene3D" id="3.40.1080.20">
    <property type="entry name" value="Acetyl-CoA hydrolase/transferase C-terminal domain"/>
    <property type="match status" value="1"/>
</dbReference>
<evidence type="ECO:0000256" key="2">
    <source>
        <dbReference type="ARBA" id="ARBA00022679"/>
    </source>
</evidence>
<dbReference type="STRING" id="1122195.SAMN02745164_01389"/>
<evidence type="ECO:0000313" key="5">
    <source>
        <dbReference type="EMBL" id="SHE90714.1"/>
    </source>
</evidence>
<dbReference type="Pfam" id="PF13336">
    <property type="entry name" value="AcetylCoA_hyd_C"/>
    <property type="match status" value="1"/>
</dbReference>
<dbReference type="InterPro" id="IPR046433">
    <property type="entry name" value="ActCoA_hydro"/>
</dbReference>
<dbReference type="Proteomes" id="UP000184334">
    <property type="component" value="Unassembled WGS sequence"/>
</dbReference>
<dbReference type="InterPro" id="IPR038460">
    <property type="entry name" value="AcetylCoA_hyd_C_sf"/>
</dbReference>
<organism evidence="5 6">
    <name type="scientific">Marinitoga hydrogenitolerans (strain DSM 16785 / JCM 12826 / AT1271)</name>
    <dbReference type="NCBI Taxonomy" id="1122195"/>
    <lineage>
        <taxon>Bacteria</taxon>
        <taxon>Thermotogati</taxon>
        <taxon>Thermotogota</taxon>
        <taxon>Thermotogae</taxon>
        <taxon>Petrotogales</taxon>
        <taxon>Petrotogaceae</taxon>
        <taxon>Marinitoga</taxon>
    </lineage>
</organism>
<dbReference type="PANTHER" id="PTHR21432">
    <property type="entry name" value="ACETYL-COA HYDROLASE-RELATED"/>
    <property type="match status" value="1"/>
</dbReference>
<feature type="domain" description="Acetyl-CoA hydrolase/transferase N-terminal" evidence="3">
    <location>
        <begin position="4"/>
        <end position="186"/>
    </location>
</feature>
<dbReference type="GO" id="GO:0006083">
    <property type="term" value="P:acetate metabolic process"/>
    <property type="evidence" value="ECO:0007669"/>
    <property type="project" value="InterPro"/>
</dbReference>
<dbReference type="PANTHER" id="PTHR21432:SF20">
    <property type="entry name" value="ACETYL-COA HYDROLASE"/>
    <property type="match status" value="1"/>
</dbReference>
<dbReference type="GO" id="GO:0016787">
    <property type="term" value="F:hydrolase activity"/>
    <property type="evidence" value="ECO:0007669"/>
    <property type="project" value="UniProtKB-KW"/>
</dbReference>
<sequence length="437" mass="49379">MWKDEYNKKLRSIEDAILSLPKKATIITGLASAEAQGLLGNLHEYKSHFENLKVVTCLNMKEYDFFMNEEYENVYNNHSWFLSPPTRKAKKLGLKTVDFVPNNLHMAGTDKLMSEKENGNIVIFWGTVTPMHEKTGYFNLGISNVYEMEVLEKADIVILEVNDKFIWTHGETQVHISQVDYIVENSWEIPELPIVEPSETEKIIAEYISELVDDGSTLQIGIGGIPNAVAKLLNHKKDLGIHTEMFTESMIDLFEAGVITNMKKTLWKGKFICTFALGTKRMYEWLDNNPGVWIMRGNYVNDPYVISKNENMVSINTAITVDLTGQVCSESIGPKQYSGTGGQLDTHRGAVMSKNGKGIIALRSTAKKGTISTIVPMLPQGSFVTVPRQDLDYVVTEYGIAHLRGKSFRERVKALINISHPEFREELAKEAKRLEYL</sequence>
<dbReference type="InterPro" id="IPR037171">
    <property type="entry name" value="NagB/RpiA_transferase-like"/>
</dbReference>
<comment type="caution">
    <text evidence="5">The sequence shown here is derived from an EMBL/GenBank/DDBJ whole genome shotgun (WGS) entry which is preliminary data.</text>
</comment>
<gene>
    <name evidence="5" type="ORF">SAMN02745164_01389</name>
</gene>
<dbReference type="GO" id="GO:0008775">
    <property type="term" value="F:acetate CoA-transferase activity"/>
    <property type="evidence" value="ECO:0007669"/>
    <property type="project" value="InterPro"/>
</dbReference>
<dbReference type="Gene3D" id="3.40.1080.10">
    <property type="entry name" value="Glutaconate Coenzyme A-transferase"/>
    <property type="match status" value="1"/>
</dbReference>
<reference evidence="5" key="1">
    <citation type="submission" date="2016-11" db="EMBL/GenBank/DDBJ databases">
        <authorList>
            <person name="Varghese N."/>
            <person name="Submissions S."/>
        </authorList>
    </citation>
    <scope>NUCLEOTIDE SEQUENCE [LARGE SCALE GENOMIC DNA]</scope>
    <source>
        <strain evidence="5">DSM 16785</strain>
    </source>
</reference>
<dbReference type="OrthoDB" id="9801795at2"/>
<protein>
    <submittedName>
        <fullName evidence="5">Acyl-CoA hydrolase</fullName>
    </submittedName>
</protein>
<dbReference type="Pfam" id="PF02550">
    <property type="entry name" value="AcetylCoA_hydro"/>
    <property type="match status" value="1"/>
</dbReference>
<dbReference type="InterPro" id="IPR003702">
    <property type="entry name" value="ActCoA_hydro_N"/>
</dbReference>
<keyword evidence="6" id="KW-1185">Reference proteome</keyword>
<dbReference type="RefSeq" id="WP_072864845.1">
    <property type="nucleotide sequence ID" value="NZ_FQUI01000021.1"/>
</dbReference>
<dbReference type="SUPFAM" id="SSF100950">
    <property type="entry name" value="NagB/RpiA/CoA transferase-like"/>
    <property type="match status" value="2"/>
</dbReference>
<keyword evidence="2" id="KW-0808">Transferase</keyword>
<evidence type="ECO:0000259" key="4">
    <source>
        <dbReference type="Pfam" id="PF13336"/>
    </source>
</evidence>
<dbReference type="EMBL" id="FQUI01000021">
    <property type="protein sequence ID" value="SHE90714.1"/>
    <property type="molecule type" value="Genomic_DNA"/>
</dbReference>